<dbReference type="UniPathway" id="UPA00148"/>
<dbReference type="PANTHER" id="PTHR43588">
    <property type="entry name" value="COBALT-PRECORRIN-8 METHYLMUTASE"/>
    <property type="match status" value="1"/>
</dbReference>
<evidence type="ECO:0000313" key="6">
    <source>
        <dbReference type="EMBL" id="TYO97746.1"/>
    </source>
</evidence>
<evidence type="ECO:0000256" key="3">
    <source>
        <dbReference type="ARBA" id="ARBA00022573"/>
    </source>
</evidence>
<feature type="domain" description="Cobalamin biosynthesis precorrin-8X methylmutase CobH/CbiC" evidence="5">
    <location>
        <begin position="10"/>
        <end position="205"/>
    </location>
</feature>
<comment type="similarity">
    <text evidence="2">Belongs to the CobH/CbiC family.</text>
</comment>
<accession>A0A5S4ZYB7</accession>
<dbReference type="Pfam" id="PF02570">
    <property type="entry name" value="CbiC"/>
    <property type="match status" value="1"/>
</dbReference>
<dbReference type="RefSeq" id="WP_166510120.1">
    <property type="nucleotide sequence ID" value="NZ_VNHM01000001.1"/>
</dbReference>
<evidence type="ECO:0000313" key="7">
    <source>
        <dbReference type="Proteomes" id="UP000323166"/>
    </source>
</evidence>
<comment type="pathway">
    <text evidence="1">Cofactor biosynthesis; adenosylcobalamin biosynthesis.</text>
</comment>
<evidence type="ECO:0000259" key="5">
    <source>
        <dbReference type="Pfam" id="PF02570"/>
    </source>
</evidence>
<protein>
    <submittedName>
        <fullName evidence="6">Precorrin-8X methylmutase</fullName>
    </submittedName>
</protein>
<gene>
    <name evidence="6" type="ORF">LX24_00027</name>
</gene>
<evidence type="ECO:0000256" key="4">
    <source>
        <dbReference type="ARBA" id="ARBA00023235"/>
    </source>
</evidence>
<name>A0A5S4ZYB7_9FIRM</name>
<dbReference type="PANTHER" id="PTHR43588:SF1">
    <property type="entry name" value="COBALT-PRECORRIN-8 METHYLMUTASE"/>
    <property type="match status" value="1"/>
</dbReference>
<dbReference type="InterPro" id="IPR036588">
    <property type="entry name" value="CobH/CbiC_sf"/>
</dbReference>
<dbReference type="EMBL" id="VNHM01000001">
    <property type="protein sequence ID" value="TYO97746.1"/>
    <property type="molecule type" value="Genomic_DNA"/>
</dbReference>
<dbReference type="GO" id="GO:0016993">
    <property type="term" value="F:precorrin-8X methylmutase activity"/>
    <property type="evidence" value="ECO:0007669"/>
    <property type="project" value="InterPro"/>
</dbReference>
<evidence type="ECO:0000256" key="2">
    <source>
        <dbReference type="ARBA" id="ARBA00009774"/>
    </source>
</evidence>
<dbReference type="Gene3D" id="3.40.50.10230">
    <property type="entry name" value="Cobalamin biosynthesis CobH/CbiC, precorrin-8X methylmutase"/>
    <property type="match status" value="1"/>
</dbReference>
<proteinExistence type="inferred from homology"/>
<keyword evidence="7" id="KW-1185">Reference proteome</keyword>
<keyword evidence="4" id="KW-0413">Isomerase</keyword>
<dbReference type="SUPFAM" id="SSF63965">
    <property type="entry name" value="Precorrin-8X methylmutase CbiC/CobH"/>
    <property type="match status" value="1"/>
</dbReference>
<dbReference type="GO" id="GO:0009236">
    <property type="term" value="P:cobalamin biosynthetic process"/>
    <property type="evidence" value="ECO:0007669"/>
    <property type="project" value="UniProtKB-UniPathway"/>
</dbReference>
<comment type="caution">
    <text evidence="6">The sequence shown here is derived from an EMBL/GenBank/DDBJ whole genome shotgun (WGS) entry which is preliminary data.</text>
</comment>
<dbReference type="AlphaFoldDB" id="A0A5S4ZYB7"/>
<organism evidence="6 7">
    <name type="scientific">Desulfallas thermosapovorans DSM 6562</name>
    <dbReference type="NCBI Taxonomy" id="1121431"/>
    <lineage>
        <taxon>Bacteria</taxon>
        <taxon>Bacillati</taxon>
        <taxon>Bacillota</taxon>
        <taxon>Clostridia</taxon>
        <taxon>Eubacteriales</taxon>
        <taxon>Desulfallaceae</taxon>
        <taxon>Desulfallas</taxon>
    </lineage>
</organism>
<dbReference type="InterPro" id="IPR003722">
    <property type="entry name" value="Cbl_synth_CobH/CbiC"/>
</dbReference>
<reference evidence="6 7" key="1">
    <citation type="submission" date="2019-07" db="EMBL/GenBank/DDBJ databases">
        <title>Genomic Encyclopedia of Type Strains, Phase I: the one thousand microbial genomes (KMG-I) project.</title>
        <authorList>
            <person name="Kyrpides N."/>
        </authorList>
    </citation>
    <scope>NUCLEOTIDE SEQUENCE [LARGE SCALE GENOMIC DNA]</scope>
    <source>
        <strain evidence="6 7">DSM 6562</strain>
    </source>
</reference>
<keyword evidence="3" id="KW-0169">Cobalamin biosynthesis</keyword>
<sequence>MNFIIDPGAIEQESMAIIEKNVPLLASLPKKEQSIVKRIIHTTGDFNIAPLVKIHPQAIDRGLDAIRRGCNIYTDVNMVLAGLNSKRLAAYGIQALCHIADPAVAEQARRTGQTRAMVAMRRAGSLQGDIVVIGNAPTALFTLCDMIKQGEADPALVIGTPVGFVGASESKEMLVNLGKVPYITLQGTRGGSTIAASIVNALLYM</sequence>
<evidence type="ECO:0000256" key="1">
    <source>
        <dbReference type="ARBA" id="ARBA00004953"/>
    </source>
</evidence>
<dbReference type="Proteomes" id="UP000323166">
    <property type="component" value="Unassembled WGS sequence"/>
</dbReference>